<name>A0ABV7VP64_9GAMM</name>
<organism evidence="2 3">
    <name type="scientific">Bacterioplanoides pacificum</name>
    <dbReference type="NCBI Taxonomy" id="1171596"/>
    <lineage>
        <taxon>Bacteria</taxon>
        <taxon>Pseudomonadati</taxon>
        <taxon>Pseudomonadota</taxon>
        <taxon>Gammaproteobacteria</taxon>
        <taxon>Oceanospirillales</taxon>
        <taxon>Oceanospirillaceae</taxon>
        <taxon>Bacterioplanoides</taxon>
    </lineage>
</organism>
<sequence length="357" mass="37612">MTNKISAVLLTSLLPFSVAAELVSLNDQQLGAVDGEGIGFVLEDFAFEAGTAVESGNRLDISGIKNSSGQDVVLSVSQFYVAGSGSNKGANVIGNPVNLGRLLYPYNIELVDGDTLGISDKAVFEYAAPQRLVGSSSGNKSMLVNQLENRTESRFPGQPVAKGQRVDRVSGIDYSVLSSRASEQADLGIRFDLEVAGARSQSLEAHATGFVTDGSYLRLWGENNEMVGNLAVNAYAKSLTFYACDANGANCGQNVTFGDFVLESELGWGQEQPVTFEVDASGNFTVEVGSIAGHCGSVNSTGGCADAAGQAYYRDFYDNGPRTDIHIGNVSVGSADFGSATVSNLQIQYLRATSRDL</sequence>
<evidence type="ECO:0000256" key="1">
    <source>
        <dbReference type="SAM" id="SignalP"/>
    </source>
</evidence>
<feature type="chain" id="PRO_5046084560" evidence="1">
    <location>
        <begin position="21"/>
        <end position="357"/>
    </location>
</feature>
<keyword evidence="3" id="KW-1185">Reference proteome</keyword>
<reference evidence="3" key="1">
    <citation type="journal article" date="2019" name="Int. J. Syst. Evol. Microbiol.">
        <title>The Global Catalogue of Microorganisms (GCM) 10K type strain sequencing project: providing services to taxonomists for standard genome sequencing and annotation.</title>
        <authorList>
            <consortium name="The Broad Institute Genomics Platform"/>
            <consortium name="The Broad Institute Genome Sequencing Center for Infectious Disease"/>
            <person name="Wu L."/>
            <person name="Ma J."/>
        </authorList>
    </citation>
    <scope>NUCLEOTIDE SEQUENCE [LARGE SCALE GENOMIC DNA]</scope>
    <source>
        <strain evidence="3">KCTC 42424</strain>
    </source>
</reference>
<evidence type="ECO:0000313" key="2">
    <source>
        <dbReference type="EMBL" id="MFC3678492.1"/>
    </source>
</evidence>
<dbReference type="RefSeq" id="WP_376864050.1">
    <property type="nucleotide sequence ID" value="NZ_JBHRYB010000001.1"/>
</dbReference>
<feature type="signal peptide" evidence="1">
    <location>
        <begin position="1"/>
        <end position="20"/>
    </location>
</feature>
<accession>A0ABV7VP64</accession>
<dbReference type="EMBL" id="JBHRYB010000001">
    <property type="protein sequence ID" value="MFC3678492.1"/>
    <property type="molecule type" value="Genomic_DNA"/>
</dbReference>
<evidence type="ECO:0000313" key="3">
    <source>
        <dbReference type="Proteomes" id="UP001595722"/>
    </source>
</evidence>
<keyword evidence="1" id="KW-0732">Signal</keyword>
<proteinExistence type="predicted"/>
<dbReference type="Proteomes" id="UP001595722">
    <property type="component" value="Unassembled WGS sequence"/>
</dbReference>
<gene>
    <name evidence="2" type="ORF">ACFOMG_00020</name>
</gene>
<comment type="caution">
    <text evidence="2">The sequence shown here is derived from an EMBL/GenBank/DDBJ whole genome shotgun (WGS) entry which is preliminary data.</text>
</comment>
<protein>
    <submittedName>
        <fullName evidence="2">Uncharacterized protein</fullName>
    </submittedName>
</protein>